<keyword evidence="3" id="KW-0998">Cell outer membrane</keyword>
<dbReference type="OrthoDB" id="9815002at2"/>
<keyword evidence="6" id="KW-1185">Reference proteome</keyword>
<evidence type="ECO:0000313" key="5">
    <source>
        <dbReference type="EMBL" id="TXB67310.1"/>
    </source>
</evidence>
<dbReference type="SUPFAM" id="SSF53850">
    <property type="entry name" value="Periplasmic binding protein-like II"/>
    <property type="match status" value="1"/>
</dbReference>
<dbReference type="Proteomes" id="UP000321721">
    <property type="component" value="Unassembled WGS sequence"/>
</dbReference>
<accession>A0A5C6S0D8</accession>
<dbReference type="Pfam" id="PF01464">
    <property type="entry name" value="SLT"/>
    <property type="match status" value="1"/>
</dbReference>
<dbReference type="EMBL" id="VOOS01000001">
    <property type="protein sequence ID" value="TXB67310.1"/>
    <property type="molecule type" value="Genomic_DNA"/>
</dbReference>
<gene>
    <name evidence="5" type="ORF">FRY74_03740</name>
</gene>
<comment type="subcellular location">
    <subcellularLocation>
        <location evidence="1">Cell outer membrane</location>
        <topology evidence="1">Peripheral membrane protein</topology>
    </subcellularLocation>
</comment>
<evidence type="ECO:0000259" key="4">
    <source>
        <dbReference type="SMART" id="SM00062"/>
    </source>
</evidence>
<comment type="caution">
    <text evidence="5">The sequence shown here is derived from an EMBL/GenBank/DDBJ whole genome shotgun (WGS) entry which is preliminary data.</text>
</comment>
<dbReference type="RefSeq" id="WP_147098725.1">
    <property type="nucleotide sequence ID" value="NZ_VOOS01000001.1"/>
</dbReference>
<sequence>MIKFLKHISYIVIVLVACTPKPKDANRKIIDRDIDKIKTNGSLKALINYSSTSYFLYKGIPMGFEYELLKKYTEHIGVELEVIPIKNMDSVFVDLNSGVADIVAANLTITNQRLTEVNFTLPIIITKQVLVQRKPDNWRKMNKKELANSLLQSPLDLAGKTVVVREGSSFNTRLKSLNNEIGGQLKIETVAGETTMEQLIEKLVKKEINYTVADKNIALVNQWHYPNIDASLTLSLDQKIAWATRTNADSLTLSINNWLNDFQKTKKFKILYNKYFNNKHLFTSRVKNQYYTLESGQISPYDDLIKKHAKSINWDWELLAAMIYQESHFNNNAIGWGGSFGLMQMMPQTGERFGVDTSSTPEQNIIAGVKYIKKLNRIWEKSIDDTLARIPFILASYNTGPGHVIDAKKLAKKYNKNPLVWEDVSYYLLHKSEPKYYKDDVVKHGYCKGYIVYDYVNEILERYHHYKTIMEEKKM</sequence>
<keyword evidence="3" id="KW-0472">Membrane</keyword>
<reference evidence="5 6" key="1">
    <citation type="submission" date="2019-08" db="EMBL/GenBank/DDBJ databases">
        <title>Genome of Vicingus serpentipes NCIMB 15042.</title>
        <authorList>
            <person name="Bowman J.P."/>
        </authorList>
    </citation>
    <scope>NUCLEOTIDE SEQUENCE [LARGE SCALE GENOMIC DNA]</scope>
    <source>
        <strain evidence="5 6">NCIMB 15042</strain>
    </source>
</reference>
<dbReference type="SMART" id="SM00062">
    <property type="entry name" value="PBPb"/>
    <property type="match status" value="1"/>
</dbReference>
<keyword evidence="2" id="KW-0732">Signal</keyword>
<feature type="domain" description="Solute-binding protein family 3/N-terminal" evidence="4">
    <location>
        <begin position="42"/>
        <end position="279"/>
    </location>
</feature>
<name>A0A5C6S0D8_9FLAO</name>
<dbReference type="SUPFAM" id="SSF53955">
    <property type="entry name" value="Lysozyme-like"/>
    <property type="match status" value="1"/>
</dbReference>
<protein>
    <submittedName>
        <fullName evidence="5">Transporter substrate-binding domain-containing protein</fullName>
    </submittedName>
</protein>
<dbReference type="InterPro" id="IPR008258">
    <property type="entry name" value="Transglycosylase_SLT_dom_1"/>
</dbReference>
<dbReference type="CDD" id="cd13403">
    <property type="entry name" value="MLTF-like"/>
    <property type="match status" value="1"/>
</dbReference>
<evidence type="ECO:0000256" key="2">
    <source>
        <dbReference type="ARBA" id="ARBA00022729"/>
    </source>
</evidence>
<dbReference type="Pfam" id="PF00497">
    <property type="entry name" value="SBP_bac_3"/>
    <property type="match status" value="1"/>
</dbReference>
<dbReference type="InterPro" id="IPR023346">
    <property type="entry name" value="Lysozyme-like_dom_sf"/>
</dbReference>
<dbReference type="CDD" id="cd01009">
    <property type="entry name" value="PBP2_YfhD_N"/>
    <property type="match status" value="1"/>
</dbReference>
<evidence type="ECO:0000256" key="1">
    <source>
        <dbReference type="ARBA" id="ARBA00004339"/>
    </source>
</evidence>
<dbReference type="PANTHER" id="PTHR35936:SF19">
    <property type="entry name" value="AMINO-ACID-BINDING PROTEIN YXEM-RELATED"/>
    <property type="match status" value="1"/>
</dbReference>
<dbReference type="PROSITE" id="PS51257">
    <property type="entry name" value="PROKAR_LIPOPROTEIN"/>
    <property type="match status" value="1"/>
</dbReference>
<dbReference type="GO" id="GO:0009279">
    <property type="term" value="C:cell outer membrane"/>
    <property type="evidence" value="ECO:0007669"/>
    <property type="project" value="UniProtKB-SubCell"/>
</dbReference>
<dbReference type="Gene3D" id="1.10.530.10">
    <property type="match status" value="1"/>
</dbReference>
<evidence type="ECO:0000313" key="6">
    <source>
        <dbReference type="Proteomes" id="UP000321721"/>
    </source>
</evidence>
<dbReference type="Gene3D" id="3.40.190.10">
    <property type="entry name" value="Periplasmic binding protein-like II"/>
    <property type="match status" value="2"/>
</dbReference>
<evidence type="ECO:0000256" key="3">
    <source>
        <dbReference type="ARBA" id="ARBA00023237"/>
    </source>
</evidence>
<organism evidence="5 6">
    <name type="scientific">Vicingus serpentipes</name>
    <dbReference type="NCBI Taxonomy" id="1926625"/>
    <lineage>
        <taxon>Bacteria</taxon>
        <taxon>Pseudomonadati</taxon>
        <taxon>Bacteroidota</taxon>
        <taxon>Flavobacteriia</taxon>
        <taxon>Flavobacteriales</taxon>
        <taxon>Vicingaceae</taxon>
        <taxon>Vicingus</taxon>
    </lineage>
</organism>
<dbReference type="PANTHER" id="PTHR35936">
    <property type="entry name" value="MEMBRANE-BOUND LYTIC MUREIN TRANSGLYCOSYLASE F"/>
    <property type="match status" value="1"/>
</dbReference>
<dbReference type="InterPro" id="IPR001638">
    <property type="entry name" value="Solute-binding_3/MltF_N"/>
</dbReference>
<dbReference type="AlphaFoldDB" id="A0A5C6S0D8"/>
<proteinExistence type="predicted"/>